<organism evidence="3 4">
    <name type="scientific">Massilia haematophila</name>
    <dbReference type="NCBI Taxonomy" id="457923"/>
    <lineage>
        <taxon>Bacteria</taxon>
        <taxon>Pseudomonadati</taxon>
        <taxon>Pseudomonadota</taxon>
        <taxon>Betaproteobacteria</taxon>
        <taxon>Burkholderiales</taxon>
        <taxon>Oxalobacteraceae</taxon>
        <taxon>Telluria group</taxon>
        <taxon>Massilia</taxon>
    </lineage>
</organism>
<dbReference type="Proteomes" id="UP001595665">
    <property type="component" value="Unassembled WGS sequence"/>
</dbReference>
<dbReference type="EMBL" id="JBHRVV010000001">
    <property type="protein sequence ID" value="MFC3460506.1"/>
    <property type="molecule type" value="Genomic_DNA"/>
</dbReference>
<comment type="caution">
    <text evidence="3">The sequence shown here is derived from an EMBL/GenBank/DDBJ whole genome shotgun (WGS) entry which is preliminary data.</text>
</comment>
<accession>A0ABV7PQC5</accession>
<evidence type="ECO:0000256" key="2">
    <source>
        <dbReference type="SAM" id="SignalP"/>
    </source>
</evidence>
<reference evidence="4" key="1">
    <citation type="journal article" date="2019" name="Int. J. Syst. Evol. Microbiol.">
        <title>The Global Catalogue of Microorganisms (GCM) 10K type strain sequencing project: providing services to taxonomists for standard genome sequencing and annotation.</title>
        <authorList>
            <consortium name="The Broad Institute Genomics Platform"/>
            <consortium name="The Broad Institute Genome Sequencing Center for Infectious Disease"/>
            <person name="Wu L."/>
            <person name="Ma J."/>
        </authorList>
    </citation>
    <scope>NUCLEOTIDE SEQUENCE [LARGE SCALE GENOMIC DNA]</scope>
    <source>
        <strain evidence="4">CCM 7480</strain>
    </source>
</reference>
<feature type="chain" id="PRO_5046084448" description="DUF3108 domain-containing protein" evidence="2">
    <location>
        <begin position="36"/>
        <end position="308"/>
    </location>
</feature>
<keyword evidence="2" id="KW-0732">Signal</keyword>
<evidence type="ECO:0008006" key="5">
    <source>
        <dbReference type="Google" id="ProtNLM"/>
    </source>
</evidence>
<proteinExistence type="predicted"/>
<name>A0ABV7PQC5_9BURK</name>
<gene>
    <name evidence="3" type="ORF">ACFOPH_19970</name>
</gene>
<sequence length="308" mass="31987">MNRLPLVAGVAPAWHARSLCAAAALALLALAPARAQPVSPAEVLLFETDHLARVKAPATLVYAFRKVSNVEPAFTDNVQLEVSREKGALHAELHFLSGERKHELPGIDDVHGNPVLLGFLERDIAEMKRLTGGSSGYFRKRIRLALAEGAQVTSQRITYQGKTLDAKAIRIQPYLDDPLHARFEHYVRKTYTFVISDAVPGGIYQLSTSLANASLPGAVVARTAATGAAAPGKAGSGTATSGTATSGTATSGTAKFGTPAAGAARANMAAPAMAMPAAAAAPGMTPPGAALPVIDETLTLVKVAEPKR</sequence>
<dbReference type="RefSeq" id="WP_379737033.1">
    <property type="nucleotide sequence ID" value="NZ_JBHRVV010000001.1"/>
</dbReference>
<evidence type="ECO:0000313" key="4">
    <source>
        <dbReference type="Proteomes" id="UP001595665"/>
    </source>
</evidence>
<evidence type="ECO:0000256" key="1">
    <source>
        <dbReference type="SAM" id="MobiDB-lite"/>
    </source>
</evidence>
<feature type="region of interest" description="Disordered" evidence="1">
    <location>
        <begin position="229"/>
        <end position="255"/>
    </location>
</feature>
<protein>
    <recommendedName>
        <fullName evidence="5">DUF3108 domain-containing protein</fullName>
    </recommendedName>
</protein>
<evidence type="ECO:0000313" key="3">
    <source>
        <dbReference type="EMBL" id="MFC3460506.1"/>
    </source>
</evidence>
<keyword evidence="4" id="KW-1185">Reference proteome</keyword>
<feature type="signal peptide" evidence="2">
    <location>
        <begin position="1"/>
        <end position="35"/>
    </location>
</feature>